<sequence>MEKTDLLLIVDATASMASYLTALNTSLPQIISISALTGCFSRVGVQAYRDYSCYGSLLEFSGWLDFEPGADPEKQPDIVAFARKLQARAGGDYPEAAKTALAQAYSSMRPDAKTLILFYTDAPPHTNSPGLNWKSNAQAEMNGLSLSYKYGGFGSLFLDWVSAANTLRDGQNKAQVFALLEPRMDRDDATYYNYLCEMTGGACIHLVDSQPDTISKASVELLLAWMGVEKETGDRHNPDSDAIGDWTYYVSMEVMHSLENEEDNNTRRFFPVPYTRKTSVLDNIAEVRLTTDVIKQRLPRKAIPVRNPVDRWNVDGAYRDVASQHLMRIIKEDIAAIAINPVFGSLWRAVCKDRTYEQRANLLDAFSKAVGNITDEKKKDLMQEWLEESYNFIAEIQAIIDNVPEAEQFPCVFLDPTVSFNKTRDKDNTDTAVENLTRKELLEISRSCDPRILRRLGRVLTRLTYVKDAKDMPEHIAKSDSSQARRIPFALASEQHGNQFWTIMLHTINPGTQLTPRAAALLAALTIRLGIPFLADVAEREVLSYKDKWNNIEVPETFASSCMGLLLDANTAHQKAHKGDTGRQTSLLNESDRLLFEHLIAFKTLEYNLDAPLTARIPWKPNKDVFPMGPVVMCRTCQYPRSVTLMGSDSQCGICIGELPRKSNNTDIGVSHADTPQSKMSWVECRVPSCRAQYVVYDVAGLINRPKCHYCRLKGTGASVAAPVVECSKCTNRIIWPEEYRPPSFNASQFVCTACESGRQTTEDFETSAKALSVENGMSWIAEDSDKPGESPFTNRSPFHIVSTMGTDGFMRRVSLFPARGMPLTQRGKQVRNTDDLISTLKLFVNRRKSARVHCSLCFDSFWPSALNPACGRRGCLQRICTACSSSWYGSNDPGSTINPATLACPFCRRLPAPQTLAKYGKGIHTVKDLNMVIQNHGTWIYAWCVGCSSAKQFLERDCARGAPPTLQDWTCEECQEQAQLARVDCSTERDTAQIKKIKPCPECGTMTEKIAGCGHITCPVEGCGTCWCYFCGEKVPESRIYDHMAEDHGGIFERDVLGDYSGDEFDDFDEFDDDDVDDDDMMAG</sequence>
<dbReference type="PROSITE" id="PS50089">
    <property type="entry name" value="ZF_RING_2"/>
    <property type="match status" value="1"/>
</dbReference>
<evidence type="ECO:0000259" key="9">
    <source>
        <dbReference type="PROSITE" id="PS50089"/>
    </source>
</evidence>
<keyword evidence="12" id="KW-1185">Reference proteome</keyword>
<dbReference type="Proteomes" id="UP000184356">
    <property type="component" value="Unassembled WGS sequence"/>
</dbReference>
<keyword evidence="2" id="KW-0479">Metal-binding</keyword>
<evidence type="ECO:0000256" key="2">
    <source>
        <dbReference type="ARBA" id="ARBA00022723"/>
    </source>
</evidence>
<dbReference type="EMBL" id="KV878599">
    <property type="protein sequence ID" value="OJJ52859.1"/>
    <property type="molecule type" value="Genomic_DNA"/>
</dbReference>
<dbReference type="InterPro" id="IPR001841">
    <property type="entry name" value="Znf_RING"/>
</dbReference>
<dbReference type="PROSITE" id="PS51873">
    <property type="entry name" value="TRIAD"/>
    <property type="match status" value="1"/>
</dbReference>
<name>A0A1L9T0B6_9EURO</name>
<dbReference type="InterPro" id="IPR036465">
    <property type="entry name" value="vWFA_dom_sf"/>
</dbReference>
<evidence type="ECO:0000259" key="10">
    <source>
        <dbReference type="PROSITE" id="PS51873"/>
    </source>
</evidence>
<dbReference type="OrthoDB" id="10009520at2759"/>
<keyword evidence="5" id="KW-0833">Ubl conjugation pathway</keyword>
<feature type="region of interest" description="Disordered" evidence="8">
    <location>
        <begin position="1066"/>
        <end position="1085"/>
    </location>
</feature>
<dbReference type="AlphaFoldDB" id="A0A1L9T0B6"/>
<dbReference type="GO" id="GO:0016740">
    <property type="term" value="F:transferase activity"/>
    <property type="evidence" value="ECO:0007669"/>
    <property type="project" value="UniProtKB-KW"/>
</dbReference>
<feature type="domain" description="RING-type" evidence="10">
    <location>
        <begin position="851"/>
        <end position="1056"/>
    </location>
</feature>
<evidence type="ECO:0000313" key="11">
    <source>
        <dbReference type="EMBL" id="OJJ52859.1"/>
    </source>
</evidence>
<evidence type="ECO:0008006" key="13">
    <source>
        <dbReference type="Google" id="ProtNLM"/>
    </source>
</evidence>
<keyword evidence="1" id="KW-0808">Transferase</keyword>
<dbReference type="RefSeq" id="XP_040696665.1">
    <property type="nucleotide sequence ID" value="XM_040848305.1"/>
</dbReference>
<dbReference type="STRING" id="1036612.A0A1L9T0B6"/>
<evidence type="ECO:0000256" key="8">
    <source>
        <dbReference type="SAM" id="MobiDB-lite"/>
    </source>
</evidence>
<evidence type="ECO:0000256" key="6">
    <source>
        <dbReference type="ARBA" id="ARBA00022833"/>
    </source>
</evidence>
<dbReference type="GO" id="GO:0008270">
    <property type="term" value="F:zinc ion binding"/>
    <property type="evidence" value="ECO:0007669"/>
    <property type="project" value="UniProtKB-KW"/>
</dbReference>
<dbReference type="Gene3D" id="3.40.50.410">
    <property type="entry name" value="von Willebrand factor, type A domain"/>
    <property type="match status" value="1"/>
</dbReference>
<keyword evidence="4 7" id="KW-0863">Zinc-finger</keyword>
<evidence type="ECO:0000256" key="7">
    <source>
        <dbReference type="PROSITE-ProRule" id="PRU00175"/>
    </source>
</evidence>
<keyword evidence="3" id="KW-0677">Repeat</keyword>
<evidence type="ECO:0000256" key="5">
    <source>
        <dbReference type="ARBA" id="ARBA00022786"/>
    </source>
</evidence>
<dbReference type="CDD" id="cd20336">
    <property type="entry name" value="Rcat_RBR"/>
    <property type="match status" value="1"/>
</dbReference>
<dbReference type="SUPFAM" id="SSF57850">
    <property type="entry name" value="RING/U-box"/>
    <property type="match status" value="1"/>
</dbReference>
<dbReference type="GeneID" id="63764378"/>
<evidence type="ECO:0000256" key="1">
    <source>
        <dbReference type="ARBA" id="ARBA00022679"/>
    </source>
</evidence>
<feature type="domain" description="RING-type" evidence="9">
    <location>
        <begin position="855"/>
        <end position="909"/>
    </location>
</feature>
<keyword evidence="6" id="KW-0862">Zinc</keyword>
<evidence type="ECO:0000256" key="3">
    <source>
        <dbReference type="ARBA" id="ARBA00022737"/>
    </source>
</evidence>
<organism evidence="11 12">
    <name type="scientific">Aspergillus sydowii CBS 593.65</name>
    <dbReference type="NCBI Taxonomy" id="1036612"/>
    <lineage>
        <taxon>Eukaryota</taxon>
        <taxon>Fungi</taxon>
        <taxon>Dikarya</taxon>
        <taxon>Ascomycota</taxon>
        <taxon>Pezizomycotina</taxon>
        <taxon>Eurotiomycetes</taxon>
        <taxon>Eurotiomycetidae</taxon>
        <taxon>Eurotiales</taxon>
        <taxon>Aspergillaceae</taxon>
        <taxon>Aspergillus</taxon>
        <taxon>Aspergillus subgen. Nidulantes</taxon>
    </lineage>
</organism>
<evidence type="ECO:0000313" key="12">
    <source>
        <dbReference type="Proteomes" id="UP000184356"/>
    </source>
</evidence>
<dbReference type="VEuPathDB" id="FungiDB:ASPSYDRAFT_51540"/>
<protein>
    <recommendedName>
        <fullName evidence="13">RING-type domain-containing protein</fullName>
    </recommendedName>
</protein>
<gene>
    <name evidence="11" type="ORF">ASPSYDRAFT_51540</name>
</gene>
<evidence type="ECO:0000256" key="4">
    <source>
        <dbReference type="ARBA" id="ARBA00022771"/>
    </source>
</evidence>
<accession>A0A1L9T0B6</accession>
<reference evidence="12" key="1">
    <citation type="journal article" date="2017" name="Genome Biol.">
        <title>Comparative genomics reveals high biological diversity and specific adaptations in the industrially and medically important fungal genus Aspergillus.</title>
        <authorList>
            <person name="de Vries R.P."/>
            <person name="Riley R."/>
            <person name="Wiebenga A."/>
            <person name="Aguilar-Osorio G."/>
            <person name="Amillis S."/>
            <person name="Uchima C.A."/>
            <person name="Anderluh G."/>
            <person name="Asadollahi M."/>
            <person name="Askin M."/>
            <person name="Barry K."/>
            <person name="Battaglia E."/>
            <person name="Bayram O."/>
            <person name="Benocci T."/>
            <person name="Braus-Stromeyer S.A."/>
            <person name="Caldana C."/>
            <person name="Canovas D."/>
            <person name="Cerqueira G.C."/>
            <person name="Chen F."/>
            <person name="Chen W."/>
            <person name="Choi C."/>
            <person name="Clum A."/>
            <person name="Dos Santos R.A."/>
            <person name="Damasio A.R."/>
            <person name="Diallinas G."/>
            <person name="Emri T."/>
            <person name="Fekete E."/>
            <person name="Flipphi M."/>
            <person name="Freyberg S."/>
            <person name="Gallo A."/>
            <person name="Gournas C."/>
            <person name="Habgood R."/>
            <person name="Hainaut M."/>
            <person name="Harispe M.L."/>
            <person name="Henrissat B."/>
            <person name="Hilden K.S."/>
            <person name="Hope R."/>
            <person name="Hossain A."/>
            <person name="Karabika E."/>
            <person name="Karaffa L."/>
            <person name="Karanyi Z."/>
            <person name="Krasevec N."/>
            <person name="Kuo A."/>
            <person name="Kusch H."/>
            <person name="LaButti K."/>
            <person name="Lagendijk E.L."/>
            <person name="Lapidus A."/>
            <person name="Levasseur A."/>
            <person name="Lindquist E."/>
            <person name="Lipzen A."/>
            <person name="Logrieco A.F."/>
            <person name="MacCabe A."/>
            <person name="Maekelae M.R."/>
            <person name="Malavazi I."/>
            <person name="Melin P."/>
            <person name="Meyer V."/>
            <person name="Mielnichuk N."/>
            <person name="Miskei M."/>
            <person name="Molnar A.P."/>
            <person name="Mule G."/>
            <person name="Ngan C.Y."/>
            <person name="Orejas M."/>
            <person name="Orosz E."/>
            <person name="Ouedraogo J.P."/>
            <person name="Overkamp K.M."/>
            <person name="Park H.-S."/>
            <person name="Perrone G."/>
            <person name="Piumi F."/>
            <person name="Punt P.J."/>
            <person name="Ram A.F."/>
            <person name="Ramon A."/>
            <person name="Rauscher S."/>
            <person name="Record E."/>
            <person name="Riano-Pachon D.M."/>
            <person name="Robert V."/>
            <person name="Roehrig J."/>
            <person name="Ruller R."/>
            <person name="Salamov A."/>
            <person name="Salih N.S."/>
            <person name="Samson R.A."/>
            <person name="Sandor E."/>
            <person name="Sanguinetti M."/>
            <person name="Schuetze T."/>
            <person name="Sepcic K."/>
            <person name="Shelest E."/>
            <person name="Sherlock G."/>
            <person name="Sophianopoulou V."/>
            <person name="Squina F.M."/>
            <person name="Sun H."/>
            <person name="Susca A."/>
            <person name="Todd R.B."/>
            <person name="Tsang A."/>
            <person name="Unkles S.E."/>
            <person name="van de Wiele N."/>
            <person name="van Rossen-Uffink D."/>
            <person name="Oliveira J.V."/>
            <person name="Vesth T.C."/>
            <person name="Visser J."/>
            <person name="Yu J.-H."/>
            <person name="Zhou M."/>
            <person name="Andersen M.R."/>
            <person name="Archer D.B."/>
            <person name="Baker S.E."/>
            <person name="Benoit I."/>
            <person name="Brakhage A.A."/>
            <person name="Braus G.H."/>
            <person name="Fischer R."/>
            <person name="Frisvad J.C."/>
            <person name="Goldman G.H."/>
            <person name="Houbraken J."/>
            <person name="Oakley B."/>
            <person name="Pocsi I."/>
            <person name="Scazzocchio C."/>
            <person name="Seiboth B."/>
            <person name="vanKuyk P.A."/>
            <person name="Wortman J."/>
            <person name="Dyer P.S."/>
            <person name="Grigoriev I.V."/>
        </authorList>
    </citation>
    <scope>NUCLEOTIDE SEQUENCE [LARGE SCALE GENOMIC DNA]</scope>
    <source>
        <strain evidence="12">CBS 593.65</strain>
    </source>
</reference>
<proteinExistence type="predicted"/>
<dbReference type="Gene3D" id="1.20.120.1750">
    <property type="match status" value="1"/>
</dbReference>
<dbReference type="SUPFAM" id="SSF53300">
    <property type="entry name" value="vWA-like"/>
    <property type="match status" value="1"/>
</dbReference>
<dbReference type="InterPro" id="IPR044066">
    <property type="entry name" value="TRIAD_supradom"/>
</dbReference>